<dbReference type="OrthoDB" id="5954050at2759"/>
<protein>
    <submittedName>
        <fullName evidence="1">Uncharacterized protein</fullName>
    </submittedName>
</protein>
<dbReference type="KEGG" id="epa:110235331"/>
<dbReference type="EnsemblMetazoa" id="XM_028657968.1">
    <property type="protein sequence ID" value="XP_028513769.1"/>
    <property type="gene ID" value="LOC110235331"/>
</dbReference>
<dbReference type="RefSeq" id="XP_028513769.1">
    <property type="nucleotide sequence ID" value="XM_028657968.1"/>
</dbReference>
<evidence type="ECO:0000313" key="2">
    <source>
        <dbReference type="Proteomes" id="UP000887567"/>
    </source>
</evidence>
<dbReference type="GeneID" id="110235331"/>
<dbReference type="Proteomes" id="UP000887567">
    <property type="component" value="Unplaced"/>
</dbReference>
<reference evidence="1" key="1">
    <citation type="submission" date="2022-11" db="UniProtKB">
        <authorList>
            <consortium name="EnsemblMetazoa"/>
        </authorList>
    </citation>
    <scope>IDENTIFICATION</scope>
</reference>
<organism evidence="1 2">
    <name type="scientific">Exaiptasia diaphana</name>
    <name type="common">Tropical sea anemone</name>
    <name type="synonym">Aiptasia pulchella</name>
    <dbReference type="NCBI Taxonomy" id="2652724"/>
    <lineage>
        <taxon>Eukaryota</taxon>
        <taxon>Metazoa</taxon>
        <taxon>Cnidaria</taxon>
        <taxon>Anthozoa</taxon>
        <taxon>Hexacorallia</taxon>
        <taxon>Actiniaria</taxon>
        <taxon>Aiptasiidae</taxon>
        <taxon>Exaiptasia</taxon>
    </lineage>
</organism>
<name>A0A913YFE0_EXADI</name>
<proteinExistence type="predicted"/>
<sequence>MQRCKYVPNRCNTVAGAPTISYYPCNTGGPSFTVDSNNNVVLKYPETTYSYYTRSTEITLVCDSSGPVTISPINQYVPPDTSSTSVFQGTLRGKSGCPVPLLSERDWRDRDKMIF</sequence>
<evidence type="ECO:0000313" key="1">
    <source>
        <dbReference type="EnsemblMetazoa" id="XP_028513769.1"/>
    </source>
</evidence>
<accession>A0A913YFE0</accession>
<dbReference type="AlphaFoldDB" id="A0A913YFE0"/>
<keyword evidence="2" id="KW-1185">Reference proteome</keyword>